<gene>
    <name evidence="1" type="ORF">ATNIH1004_011534</name>
</gene>
<dbReference type="RefSeq" id="XP_033421951.1">
    <property type="nucleotide sequence ID" value="XM_033576096.1"/>
</dbReference>
<dbReference type="EMBL" id="QUQM01000008">
    <property type="protein sequence ID" value="KAA8642589.1"/>
    <property type="molecule type" value="Genomic_DNA"/>
</dbReference>
<dbReference type="GeneID" id="54334235"/>
<organism evidence="1 2">
    <name type="scientific">Aspergillus tanneri</name>
    <dbReference type="NCBI Taxonomy" id="1220188"/>
    <lineage>
        <taxon>Eukaryota</taxon>
        <taxon>Fungi</taxon>
        <taxon>Dikarya</taxon>
        <taxon>Ascomycota</taxon>
        <taxon>Pezizomycotina</taxon>
        <taxon>Eurotiomycetes</taxon>
        <taxon>Eurotiomycetidae</taxon>
        <taxon>Eurotiales</taxon>
        <taxon>Aspergillaceae</taxon>
        <taxon>Aspergillus</taxon>
        <taxon>Aspergillus subgen. Circumdati</taxon>
    </lineage>
</organism>
<reference evidence="1 2" key="1">
    <citation type="submission" date="2019-08" db="EMBL/GenBank/DDBJ databases">
        <title>The genome sequence of a newly discovered highly antifungal drug resistant Aspergillus species, Aspergillus tanneri NIH 1004.</title>
        <authorList>
            <person name="Mounaud S."/>
            <person name="Singh I."/>
            <person name="Joardar V."/>
            <person name="Pakala S."/>
            <person name="Pakala S."/>
            <person name="Venepally P."/>
            <person name="Chung J.K."/>
            <person name="Losada L."/>
            <person name="Nierman W.C."/>
        </authorList>
    </citation>
    <scope>NUCLEOTIDE SEQUENCE [LARGE SCALE GENOMIC DNA]</scope>
    <source>
        <strain evidence="1 2">NIH1004</strain>
    </source>
</reference>
<sequence length="433" mass="48803">MANRIQHCDWCLTLSTATIKVIAAPSYISFVGRTRALIFLEALSSAMRATSYPTSFQAVTMSSDSYAPGHNKEYYPHEEGMLLYLKSRGVSWIQVAEEFNLRVNISRRRTPAALENKWRQLRKASPLPFIIWTTYSAENPVPSLNAVQQLGERSNLADPPLSTIRIQYNSNQHPLIDALIKGLEDAVIVAVPLGFNQVDLAVIASETSRVYGKYKLLGFEQFSDDDPIMQRPKDVGETYGNFRARIGYTIFEHYRQEFLRTYSTQSNIPFSQTRKVWAWFASRIEYLNYRLGTYVTKFTLGGIFFPAAQPALKCLLLLAELSSGTSILEASSPTLINKKLAAYEKRLDDIISTIAMELDQESLAKLAVTTWVFDTSQYPTPSFLLFRFLSYLTQSPIPPPSIIYRQCCEVQNKSPSGQDSIGHIALLINLRGG</sequence>
<accession>A0A5M9MDH9</accession>
<evidence type="ECO:0000313" key="1">
    <source>
        <dbReference type="EMBL" id="KAA8642589.1"/>
    </source>
</evidence>
<comment type="caution">
    <text evidence="1">The sequence shown here is derived from an EMBL/GenBank/DDBJ whole genome shotgun (WGS) entry which is preliminary data.</text>
</comment>
<name>A0A5M9MDH9_9EURO</name>
<evidence type="ECO:0008006" key="3">
    <source>
        <dbReference type="Google" id="ProtNLM"/>
    </source>
</evidence>
<protein>
    <recommendedName>
        <fullName evidence="3">Myb-like domain-containing protein</fullName>
    </recommendedName>
</protein>
<proteinExistence type="predicted"/>
<dbReference type="VEuPathDB" id="FungiDB:EYZ11_006939"/>
<dbReference type="AlphaFoldDB" id="A0A5M9MDH9"/>
<dbReference type="Proteomes" id="UP000324241">
    <property type="component" value="Unassembled WGS sequence"/>
</dbReference>
<evidence type="ECO:0000313" key="2">
    <source>
        <dbReference type="Proteomes" id="UP000324241"/>
    </source>
</evidence>
<dbReference type="OrthoDB" id="4357951at2759"/>